<dbReference type="Proteomes" id="UP000230390">
    <property type="component" value="Unassembled WGS sequence"/>
</dbReference>
<name>A0A2G8THU2_9BURK</name>
<dbReference type="AlphaFoldDB" id="A0A2G8THU2"/>
<dbReference type="OrthoDB" id="8701435at2"/>
<dbReference type="EMBL" id="PDOC01000003">
    <property type="protein sequence ID" value="PIL45620.1"/>
    <property type="molecule type" value="Genomic_DNA"/>
</dbReference>
<protein>
    <submittedName>
        <fullName evidence="1">Uncharacterized protein</fullName>
    </submittedName>
</protein>
<keyword evidence="2" id="KW-1185">Reference proteome</keyword>
<gene>
    <name evidence="1" type="ORF">CR105_05915</name>
</gene>
<sequence>MSTLSALGSRPIQSPLFKPAQQESTVVPQALASGKVPARLPVVEPVALSSNNVSLSQEALDARVAKLGDRTVDVAQNFLSKFAESLFGDAAKGATFNFSAISMTADTSLSTSVEHFENASGSINTASLQFHESSSFIGRGQITTNDGQVFDFDIEVRYEASITASSQQTRSAEQAPAESQPMAALTGKQLPEVKFPGSLSDLFKLLGRELEVSADSGKNDGNKGNLSLRLIRLVNTAALLAPRAPQDNPLASTVERNRALASYSEPAASTTVTSA</sequence>
<comment type="caution">
    <text evidence="1">The sequence shown here is derived from an EMBL/GenBank/DDBJ whole genome shotgun (WGS) entry which is preliminary data.</text>
</comment>
<reference evidence="1 2" key="1">
    <citation type="submission" date="2017-10" db="EMBL/GenBank/DDBJ databases">
        <title>Massilia psychrophilum sp. nov., a novel purple-pigmented bacterium isolated from Tianshan glacier, Xinjiang Municipality, China.</title>
        <authorList>
            <person name="Wang H."/>
        </authorList>
    </citation>
    <scope>NUCLEOTIDE SEQUENCE [LARGE SCALE GENOMIC DNA]</scope>
    <source>
        <strain evidence="1 2">JCM 30074</strain>
    </source>
</reference>
<evidence type="ECO:0000313" key="1">
    <source>
        <dbReference type="EMBL" id="PIL45620.1"/>
    </source>
</evidence>
<accession>A0A2G8THU2</accession>
<proteinExistence type="predicted"/>
<dbReference type="RefSeq" id="WP_099787532.1">
    <property type="nucleotide sequence ID" value="NZ_JBHLYV010000029.1"/>
</dbReference>
<evidence type="ECO:0000313" key="2">
    <source>
        <dbReference type="Proteomes" id="UP000230390"/>
    </source>
</evidence>
<organism evidence="1 2">
    <name type="scientific">Massilia eurypsychrophila</name>
    <dbReference type="NCBI Taxonomy" id="1485217"/>
    <lineage>
        <taxon>Bacteria</taxon>
        <taxon>Pseudomonadati</taxon>
        <taxon>Pseudomonadota</taxon>
        <taxon>Betaproteobacteria</taxon>
        <taxon>Burkholderiales</taxon>
        <taxon>Oxalobacteraceae</taxon>
        <taxon>Telluria group</taxon>
        <taxon>Massilia</taxon>
    </lineage>
</organism>